<feature type="signal peptide" evidence="1">
    <location>
        <begin position="1"/>
        <end position="21"/>
    </location>
</feature>
<name>A0AAD4I336_9PEZI</name>
<feature type="chain" id="PRO_5042228112" evidence="1">
    <location>
        <begin position="22"/>
        <end position="298"/>
    </location>
</feature>
<dbReference type="Proteomes" id="UP001197093">
    <property type="component" value="Unassembled WGS sequence"/>
</dbReference>
<keyword evidence="3" id="KW-1185">Reference proteome</keyword>
<keyword evidence="1" id="KW-0732">Signal</keyword>
<dbReference type="EMBL" id="JAHCVI010000001">
    <property type="protein sequence ID" value="KAG7293807.1"/>
    <property type="molecule type" value="Genomic_DNA"/>
</dbReference>
<proteinExistence type="predicted"/>
<evidence type="ECO:0000313" key="2">
    <source>
        <dbReference type="EMBL" id="KAG7293807.1"/>
    </source>
</evidence>
<protein>
    <submittedName>
        <fullName evidence="2">Uncharacterized protein</fullName>
    </submittedName>
</protein>
<evidence type="ECO:0000313" key="3">
    <source>
        <dbReference type="Proteomes" id="UP001197093"/>
    </source>
</evidence>
<gene>
    <name evidence="2" type="ORF">NEMBOFW57_003864</name>
</gene>
<accession>A0AAD4I336</accession>
<reference evidence="2" key="1">
    <citation type="submission" date="2023-02" db="EMBL/GenBank/DDBJ databases">
        <authorList>
            <person name="Palmer J.M."/>
        </authorList>
    </citation>
    <scope>NUCLEOTIDE SEQUENCE</scope>
    <source>
        <strain evidence="2">FW57</strain>
    </source>
</reference>
<comment type="caution">
    <text evidence="2">The sequence shown here is derived from an EMBL/GenBank/DDBJ whole genome shotgun (WGS) entry which is preliminary data.</text>
</comment>
<organism evidence="2 3">
    <name type="scientific">Staphylotrichum longicolle</name>
    <dbReference type="NCBI Taxonomy" id="669026"/>
    <lineage>
        <taxon>Eukaryota</taxon>
        <taxon>Fungi</taxon>
        <taxon>Dikarya</taxon>
        <taxon>Ascomycota</taxon>
        <taxon>Pezizomycotina</taxon>
        <taxon>Sordariomycetes</taxon>
        <taxon>Sordariomycetidae</taxon>
        <taxon>Sordariales</taxon>
        <taxon>Chaetomiaceae</taxon>
        <taxon>Staphylotrichum</taxon>
    </lineage>
</organism>
<sequence>MKVFQTLLSMSLVASQAAVGAYKIRGAAEKYDHANENVDATAAPGCYGTREGLRGQPNRCTLLEFLDHIWKSTKGDTKPDVSTVKAPASIQGANAGKLQAEQIASFVNSAQTTAGKKLPGYGYHGNCEIPKLLPGAADYFDALPKFGKISADAANAAKSLTVNDFSGSDTERAAALARVQAQLGKWNKEAAIAADVIINFRAKDKWDFLKLKGGLASKFGVEPVWSPKSAKFSGNTSNWFTIDVAKTIEKLQTEKGYNWLTARLQFYNEWRKIASSTGFGGHQSALFAAKYTRATMSC</sequence>
<evidence type="ECO:0000256" key="1">
    <source>
        <dbReference type="SAM" id="SignalP"/>
    </source>
</evidence>
<dbReference type="AlphaFoldDB" id="A0AAD4I336"/>